<sequence length="284" mass="32850">MTINLQEKNLTEQERLGVEQLLQSQNPNIADDLEQIWYLLNKTWQDMGCDNKNLNWDKIAQFYAHPVWLLNGLFIETHDLSMQIRKNIALYISQQGFKRICDYGGGFGTLAREIAQICPDIEIDIYEPFPSEYSKKCIADFANIHFVDELKKDYYDCLISTDVLEHVDDVLETFNTMLESLQIGSKALIGNCFYPVIDCHLPKHFHFRYTFKHIATLMGVTHIGDIQGAEYVQIYHKSKPTRVNLAVKLAGGGSKCLFPLLNMVRFVLRPCVRLLRNLKKKKEL</sequence>
<gene>
    <name evidence="2" type="ORF">HCBAA847_0639</name>
    <name evidence="3" type="ORF">HCCG_00981</name>
</gene>
<evidence type="ECO:0000313" key="4">
    <source>
        <dbReference type="Proteomes" id="UP000005755"/>
    </source>
</evidence>
<proteinExistence type="predicted"/>
<reference evidence="4" key="4">
    <citation type="journal article" date="2014" name="Genome Announc.">
        <title>Draft genome sequences of six enterohepatic helicobacter species isolated from humans and one from rhesus macaques.</title>
        <authorList>
            <person name="Shen Z."/>
            <person name="Sheh A."/>
            <person name="Young S.K."/>
            <person name="Abouelliel A."/>
            <person name="Ward D.V."/>
            <person name="Earl A.M."/>
            <person name="Fox J.G."/>
        </authorList>
    </citation>
    <scope>NUCLEOTIDE SEQUENCE [LARGE SCALE GENOMIC DNA]</scope>
    <source>
        <strain evidence="4">CCUG 18818</strain>
    </source>
</reference>
<reference evidence="2" key="3">
    <citation type="submission" date="2012-07" db="EMBL/GenBank/DDBJ databases">
        <authorList>
            <person name="Akiyama T."/>
            <person name="Takeshita N."/>
            <person name="Ohmagari N."/>
            <person name="Kirikae T."/>
        </authorList>
    </citation>
    <scope>NUCLEOTIDE SEQUENCE</scope>
    <source>
        <strain evidence="2">ATCC BAA-847</strain>
    </source>
</reference>
<evidence type="ECO:0000313" key="3">
    <source>
        <dbReference type="EMBL" id="EFR46434.1"/>
    </source>
</evidence>
<accession>A0AAI8MLT0</accession>
<dbReference type="EMBL" id="DS990392">
    <property type="protein sequence ID" value="EFR46434.1"/>
    <property type="molecule type" value="Genomic_DNA"/>
</dbReference>
<dbReference type="Gene3D" id="3.40.50.150">
    <property type="entry name" value="Vaccinia Virus protein VP39"/>
    <property type="match status" value="1"/>
</dbReference>
<dbReference type="Pfam" id="PF13489">
    <property type="entry name" value="Methyltransf_23"/>
    <property type="match status" value="1"/>
</dbReference>
<evidence type="ECO:0000313" key="2">
    <source>
        <dbReference type="EMBL" id="BAM31881.1"/>
    </source>
</evidence>
<dbReference type="Proteomes" id="UP000005755">
    <property type="component" value="Unassembled WGS sequence"/>
</dbReference>
<dbReference type="PROSITE" id="PS50206">
    <property type="entry name" value="RHODANESE_3"/>
    <property type="match status" value="1"/>
</dbReference>
<feature type="domain" description="Rhodanese" evidence="1">
    <location>
        <begin position="89"/>
        <end position="119"/>
    </location>
</feature>
<evidence type="ECO:0000259" key="1">
    <source>
        <dbReference type="PROSITE" id="PS50206"/>
    </source>
</evidence>
<evidence type="ECO:0000313" key="5">
    <source>
        <dbReference type="Proteomes" id="UP000006036"/>
    </source>
</evidence>
<dbReference type="InterPro" id="IPR029063">
    <property type="entry name" value="SAM-dependent_MTases_sf"/>
</dbReference>
<dbReference type="RefSeq" id="WP_002956292.1">
    <property type="nucleotide sequence ID" value="NC_020555.1"/>
</dbReference>
<dbReference type="AlphaFoldDB" id="A0AAI8MLT0"/>
<dbReference type="Proteomes" id="UP000006036">
    <property type="component" value="Chromosome 1"/>
</dbReference>
<name>A0AAI8MLT0_9HELI</name>
<dbReference type="KEGG" id="hcb:HCBAA847_0639"/>
<reference evidence="3" key="1">
    <citation type="submission" date="2008-08" db="EMBL/GenBank/DDBJ databases">
        <title>Annotation of Helicobacter cinaedi strain CCUG 18818.</title>
        <authorList>
            <consortium name="The Broad Institute Genome Sequencing Platform"/>
            <person name="Fox J.G."/>
            <person name="Shen Z."/>
            <person name="Charoenlap N."/>
            <person name="Schauer D.B."/>
            <person name="Ward D."/>
            <person name="Mehta T."/>
            <person name="Young S."/>
            <person name="Jaffe D."/>
            <person name="Gnerre S."/>
            <person name="Berlin A."/>
            <person name="Heiman D."/>
            <person name="Hepburn T."/>
            <person name="Shea T."/>
            <person name="Sykes S."/>
            <person name="Alvarado L."/>
            <person name="Kodira C."/>
            <person name="Borodovsky M."/>
            <person name="Lander E."/>
            <person name="Galagan J."/>
            <person name="Nusbaum C."/>
            <person name="Birren B."/>
        </authorList>
    </citation>
    <scope>NUCLEOTIDE SEQUENCE</scope>
    <source>
        <strain evidence="3">CCUG 18818</strain>
    </source>
</reference>
<organism evidence="2 5">
    <name type="scientific">Helicobacter cinaedi CCUG 18818 = ATCC BAA-847</name>
    <dbReference type="NCBI Taxonomy" id="537971"/>
    <lineage>
        <taxon>Bacteria</taxon>
        <taxon>Pseudomonadati</taxon>
        <taxon>Campylobacterota</taxon>
        <taxon>Epsilonproteobacteria</taxon>
        <taxon>Campylobacterales</taxon>
        <taxon>Helicobacteraceae</taxon>
        <taxon>Helicobacter</taxon>
    </lineage>
</organism>
<dbReference type="SUPFAM" id="SSF53335">
    <property type="entry name" value="S-adenosyl-L-methionine-dependent methyltransferases"/>
    <property type="match status" value="1"/>
</dbReference>
<reference evidence="2 5" key="2">
    <citation type="journal article" date="2012" name="J. Bacteriol.">
        <title>Complete Genome Sequence of Helicobacter cinaedi Type Strain ATCC BAA-847.</title>
        <authorList>
            <person name="Miyoshi-Akiyama T."/>
            <person name="Takeshita N."/>
            <person name="Ohmagari N."/>
            <person name="Kirikae T."/>
        </authorList>
    </citation>
    <scope>NUCLEOTIDE SEQUENCE [LARGE SCALE GENOMIC DNA]</scope>
    <source>
        <strain evidence="2 5">ATCC BAA-847</strain>
    </source>
</reference>
<dbReference type="InterPro" id="IPR001763">
    <property type="entry name" value="Rhodanese-like_dom"/>
</dbReference>
<protein>
    <recommendedName>
        <fullName evidence="1">Rhodanese domain-containing protein</fullName>
    </recommendedName>
</protein>
<keyword evidence="4" id="KW-1185">Reference proteome</keyword>
<dbReference type="EMBL" id="AP012492">
    <property type="protein sequence ID" value="BAM31881.1"/>
    <property type="molecule type" value="Genomic_DNA"/>
</dbReference>